<evidence type="ECO:0000256" key="2">
    <source>
        <dbReference type="ARBA" id="ARBA00022574"/>
    </source>
</evidence>
<dbReference type="InterPro" id="IPR036322">
    <property type="entry name" value="WD40_repeat_dom_sf"/>
</dbReference>
<dbReference type="AlphaFoldDB" id="A0A0L0G4P7"/>
<dbReference type="OrthoDB" id="1850764at2759"/>
<evidence type="ECO:0000313" key="10">
    <source>
        <dbReference type="EMBL" id="KNC83213.1"/>
    </source>
</evidence>
<evidence type="ECO:0000256" key="8">
    <source>
        <dbReference type="SAM" id="Coils"/>
    </source>
</evidence>
<dbReference type="EMBL" id="KQ241854">
    <property type="protein sequence ID" value="KNC83213.1"/>
    <property type="molecule type" value="Genomic_DNA"/>
</dbReference>
<dbReference type="Pfam" id="PF00400">
    <property type="entry name" value="WD40"/>
    <property type="match status" value="3"/>
</dbReference>
<gene>
    <name evidence="10" type="ORF">SARC_04538</name>
</gene>
<dbReference type="PANTHER" id="PTHR10856">
    <property type="entry name" value="CORONIN"/>
    <property type="match status" value="1"/>
</dbReference>
<dbReference type="SMART" id="SM01167">
    <property type="entry name" value="DUF1900"/>
    <property type="match status" value="1"/>
</dbReference>
<dbReference type="PROSITE" id="PS50294">
    <property type="entry name" value="WD_REPEATS_REGION"/>
    <property type="match status" value="2"/>
</dbReference>
<dbReference type="RefSeq" id="XP_014157115.1">
    <property type="nucleotide sequence ID" value="XM_014301640.1"/>
</dbReference>
<name>A0A0L0G4P7_9EUKA</name>
<proteinExistence type="inferred from homology"/>
<dbReference type="Proteomes" id="UP000054560">
    <property type="component" value="Unassembled WGS sequence"/>
</dbReference>
<evidence type="ECO:0000256" key="5">
    <source>
        <dbReference type="ARBA" id="ARBA00023203"/>
    </source>
</evidence>
<dbReference type="Pfam" id="PF08953">
    <property type="entry name" value="DUF1899"/>
    <property type="match status" value="1"/>
</dbReference>
<comment type="similarity">
    <text evidence="1 7">Belongs to the WD repeat coronin family.</text>
</comment>
<keyword evidence="2 6" id="KW-0853">WD repeat</keyword>
<dbReference type="SMART" id="SM00320">
    <property type="entry name" value="WD40"/>
    <property type="match status" value="3"/>
</dbReference>
<dbReference type="PANTHER" id="PTHR10856:SF0">
    <property type="entry name" value="CORONIN"/>
    <property type="match status" value="1"/>
</dbReference>
<evidence type="ECO:0000256" key="1">
    <source>
        <dbReference type="ARBA" id="ARBA00009482"/>
    </source>
</evidence>
<dbReference type="PROSITE" id="PS00678">
    <property type="entry name" value="WD_REPEATS_1"/>
    <property type="match status" value="1"/>
</dbReference>
<dbReference type="STRING" id="667725.A0A0L0G4P7"/>
<keyword evidence="11" id="KW-1185">Reference proteome</keyword>
<evidence type="ECO:0000256" key="4">
    <source>
        <dbReference type="ARBA" id="ARBA00023054"/>
    </source>
</evidence>
<dbReference type="GO" id="GO:0051015">
    <property type="term" value="F:actin filament binding"/>
    <property type="evidence" value="ECO:0007669"/>
    <property type="project" value="TreeGrafter"/>
</dbReference>
<keyword evidence="5" id="KW-0009">Actin-binding</keyword>
<dbReference type="InterPro" id="IPR015048">
    <property type="entry name" value="DUF1899"/>
</dbReference>
<dbReference type="GO" id="GO:0007015">
    <property type="term" value="P:actin filament organization"/>
    <property type="evidence" value="ECO:0007669"/>
    <property type="project" value="TreeGrafter"/>
</dbReference>
<accession>A0A0L0G4P7</accession>
<evidence type="ECO:0000313" key="11">
    <source>
        <dbReference type="Proteomes" id="UP000054560"/>
    </source>
</evidence>
<evidence type="ECO:0000259" key="9">
    <source>
        <dbReference type="SMART" id="SM01166"/>
    </source>
</evidence>
<keyword evidence="4 8" id="KW-0175">Coiled coil</keyword>
<keyword evidence="3 7" id="KW-0677">Repeat</keyword>
<dbReference type="PROSITE" id="PS50082">
    <property type="entry name" value="WD_REPEATS_2"/>
    <property type="match status" value="3"/>
</dbReference>
<dbReference type="Gene3D" id="2.130.10.10">
    <property type="entry name" value="YVTN repeat-like/Quinoprotein amine dehydrogenase"/>
    <property type="match status" value="1"/>
</dbReference>
<dbReference type="eggNOG" id="KOG0303">
    <property type="taxonomic scope" value="Eukaryota"/>
</dbReference>
<reference evidence="10 11" key="1">
    <citation type="submission" date="2011-02" db="EMBL/GenBank/DDBJ databases">
        <title>The Genome Sequence of Sphaeroforma arctica JP610.</title>
        <authorList>
            <consortium name="The Broad Institute Genome Sequencing Platform"/>
            <person name="Russ C."/>
            <person name="Cuomo C."/>
            <person name="Young S.K."/>
            <person name="Zeng Q."/>
            <person name="Gargeya S."/>
            <person name="Alvarado L."/>
            <person name="Berlin A."/>
            <person name="Chapman S.B."/>
            <person name="Chen Z."/>
            <person name="Freedman E."/>
            <person name="Gellesch M."/>
            <person name="Goldberg J."/>
            <person name="Griggs A."/>
            <person name="Gujja S."/>
            <person name="Heilman E."/>
            <person name="Heiman D."/>
            <person name="Howarth C."/>
            <person name="Mehta T."/>
            <person name="Neiman D."/>
            <person name="Pearson M."/>
            <person name="Roberts A."/>
            <person name="Saif S."/>
            <person name="Shea T."/>
            <person name="Shenoy N."/>
            <person name="Sisk P."/>
            <person name="Stolte C."/>
            <person name="Sykes S."/>
            <person name="White J."/>
            <person name="Yandava C."/>
            <person name="Burger G."/>
            <person name="Gray M.W."/>
            <person name="Holland P.W.H."/>
            <person name="King N."/>
            <person name="Lang F.B.F."/>
            <person name="Roger A.J."/>
            <person name="Ruiz-Trillo I."/>
            <person name="Haas B."/>
            <person name="Nusbaum C."/>
            <person name="Birren B."/>
        </authorList>
    </citation>
    <scope>NUCLEOTIDE SEQUENCE [LARGE SCALE GENOMIC DNA]</scope>
    <source>
        <strain evidence="10 11">JP610</strain>
    </source>
</reference>
<dbReference type="InterPro" id="IPR015505">
    <property type="entry name" value="Coronin"/>
</dbReference>
<dbReference type="SMART" id="SM01166">
    <property type="entry name" value="DUF1899"/>
    <property type="match status" value="1"/>
</dbReference>
<dbReference type="InterPro" id="IPR019775">
    <property type="entry name" value="WD40_repeat_CS"/>
</dbReference>
<evidence type="ECO:0000256" key="6">
    <source>
        <dbReference type="PROSITE-ProRule" id="PRU00221"/>
    </source>
</evidence>
<dbReference type="FunFam" id="2.130.10.10:FF:000502">
    <property type="entry name" value="Coronin"/>
    <property type="match status" value="1"/>
</dbReference>
<organism evidence="10 11">
    <name type="scientific">Sphaeroforma arctica JP610</name>
    <dbReference type="NCBI Taxonomy" id="667725"/>
    <lineage>
        <taxon>Eukaryota</taxon>
        <taxon>Ichthyosporea</taxon>
        <taxon>Ichthyophonida</taxon>
        <taxon>Sphaeroforma</taxon>
    </lineage>
</organism>
<dbReference type="SUPFAM" id="SSF50978">
    <property type="entry name" value="WD40 repeat-like"/>
    <property type="match status" value="1"/>
</dbReference>
<evidence type="ECO:0000256" key="3">
    <source>
        <dbReference type="ARBA" id="ARBA00022737"/>
    </source>
</evidence>
<dbReference type="GeneID" id="25905042"/>
<dbReference type="Pfam" id="PF16300">
    <property type="entry name" value="WD40_4"/>
    <property type="match status" value="1"/>
</dbReference>
<dbReference type="InterPro" id="IPR001680">
    <property type="entry name" value="WD40_rpt"/>
</dbReference>
<feature type="repeat" description="WD" evidence="6">
    <location>
        <begin position="168"/>
        <end position="209"/>
    </location>
</feature>
<feature type="repeat" description="WD" evidence="6">
    <location>
        <begin position="125"/>
        <end position="167"/>
    </location>
</feature>
<feature type="coiled-coil region" evidence="8">
    <location>
        <begin position="416"/>
        <end position="450"/>
    </location>
</feature>
<feature type="domain" description="DUF1899" evidence="9">
    <location>
        <begin position="3"/>
        <end position="66"/>
    </location>
</feature>
<evidence type="ECO:0000256" key="7">
    <source>
        <dbReference type="RuleBase" id="RU280818"/>
    </source>
</evidence>
<dbReference type="InterPro" id="IPR015943">
    <property type="entry name" value="WD40/YVTN_repeat-like_dom_sf"/>
</dbReference>
<feature type="repeat" description="WD" evidence="6">
    <location>
        <begin position="75"/>
        <end position="107"/>
    </location>
</feature>
<sequence length="454" mass="50271">MSRFVRASKFRHVFGEGTKKESCFDGIPITKSAHDSMFIDVNDKFVAICLQSGGGAFAVLKHDQVGRLDMNHPKVSGHKAPVLDVQWNPFNANMVASASEDCTVKVWLIPEEGITENTDTPAVTLEGHQKKVGHVMWHPTAADILFSSSADNSIKVWNVATGECVNTFECHPNTVFQMSFNWDGSRMVTTCKDKKVRIIDTHSGEVLHEADGHPGAKASRCAWLGKEDKVLTTGFSKYSDRQYKLFNGDLSIIKEENIDTSSGVIIPVYDADLNILYLGGKGDGNIDYYEINETKPFVHKLSSYTSSEPQKGFGFLPKRACAINKHEIARFYKMTSKNLVEPISMIVPRKSDQFQDDLYPDTKGDTSAITAEDWIAGGNADPILISLKDGFTPATKEFVAPVIAPKQEESNDSTSKIDYEAEFKRVEAENKALLEKVKELEEQLKNQTVSAGSN</sequence>
<protein>
    <recommendedName>
        <fullName evidence="7">Coronin</fullName>
    </recommendedName>
</protein>